<evidence type="ECO:0000256" key="2">
    <source>
        <dbReference type="SAM" id="Phobius"/>
    </source>
</evidence>
<keyword evidence="2" id="KW-0472">Membrane</keyword>
<dbReference type="Proteomes" id="UP000683925">
    <property type="component" value="Unassembled WGS sequence"/>
</dbReference>
<sequence length="597" mass="69946">MNVLVESRQGTKRIIIIIIYLMIYIIFLVCSALGAKSSRFLNPKTDVIRETIQDYNYMANLNQSILFQYANYYGTYSMSLKSEGKNEIPLAQSIDGNFSQGCHPYSRKIAQQQLFNTTPRLPFETPETLQGIITSVYAANYFVFILRSDFKLFIMKIDYNKQHNDIIDFTQHQIVDLTKEFDNINEKSQLLNSELLCSQYLKQGGQIFCFIISEYGVLQFSYNQIDENMVSISKLFNLKKETINHIFFSDENELLFITYPTAGVDVYKMNPSGDLQLIINIIPNGLTNLKQAKMDEASNYLFILNERLGVHIYNFNKQTQSFQENNMYIYIKGGDTFDFHRNTMFILAQTEDSLQYALEIFIDFKEEQYYFNQIHSFGQDVYDVYVGNLFVLFVGSDRLHQVIYHSVYKDFDAQHEQFYFSDIDLIQVDELNPPWKQQLYNGKAFEDGILSQVNLTYTETFLVGISENEVSLFRIRLIPPWVLCTAFEPKIEYYSLTLNSTVCPSLKDQVQNQFKYCQVQANFSFEGVSVLMYEEHQSYFILVVIILISMILILFITLLICRKRLYQKLSDQEEKQIEEYSKREQLQLDTENIKTMI</sequence>
<keyword evidence="2" id="KW-0812">Transmembrane</keyword>
<dbReference type="OMA" id="ILFQYAN"/>
<evidence type="ECO:0000313" key="3">
    <source>
        <dbReference type="EMBL" id="CAD8133253.1"/>
    </source>
</evidence>
<accession>A0A8S1S0W0</accession>
<gene>
    <name evidence="3" type="ORF">POCTA_138.1.T0040363</name>
</gene>
<keyword evidence="1" id="KW-0175">Coiled coil</keyword>
<keyword evidence="2" id="KW-1133">Transmembrane helix</keyword>
<evidence type="ECO:0000256" key="1">
    <source>
        <dbReference type="SAM" id="Coils"/>
    </source>
</evidence>
<feature type="coiled-coil region" evidence="1">
    <location>
        <begin position="167"/>
        <end position="194"/>
    </location>
</feature>
<organism evidence="3 4">
    <name type="scientific">Paramecium octaurelia</name>
    <dbReference type="NCBI Taxonomy" id="43137"/>
    <lineage>
        <taxon>Eukaryota</taxon>
        <taxon>Sar</taxon>
        <taxon>Alveolata</taxon>
        <taxon>Ciliophora</taxon>
        <taxon>Intramacronucleata</taxon>
        <taxon>Oligohymenophorea</taxon>
        <taxon>Peniculida</taxon>
        <taxon>Parameciidae</taxon>
        <taxon>Paramecium</taxon>
    </lineage>
</organism>
<protein>
    <recommendedName>
        <fullName evidence="5">Transmembrane protein</fullName>
    </recommendedName>
</protein>
<evidence type="ECO:0008006" key="5">
    <source>
        <dbReference type="Google" id="ProtNLM"/>
    </source>
</evidence>
<feature type="transmembrane region" description="Helical" evidence="2">
    <location>
        <begin position="539"/>
        <end position="561"/>
    </location>
</feature>
<dbReference type="AlphaFoldDB" id="A0A8S1S0W0"/>
<feature type="transmembrane region" description="Helical" evidence="2">
    <location>
        <begin position="14"/>
        <end position="35"/>
    </location>
</feature>
<dbReference type="OrthoDB" id="292936at2759"/>
<keyword evidence="4" id="KW-1185">Reference proteome</keyword>
<evidence type="ECO:0000313" key="4">
    <source>
        <dbReference type="Proteomes" id="UP000683925"/>
    </source>
</evidence>
<comment type="caution">
    <text evidence="3">The sequence shown here is derived from an EMBL/GenBank/DDBJ whole genome shotgun (WGS) entry which is preliminary data.</text>
</comment>
<dbReference type="EMBL" id="CAJJDP010000003">
    <property type="protein sequence ID" value="CAD8133253.1"/>
    <property type="molecule type" value="Genomic_DNA"/>
</dbReference>
<name>A0A8S1S0W0_PAROT</name>
<proteinExistence type="predicted"/>
<reference evidence="3" key="1">
    <citation type="submission" date="2021-01" db="EMBL/GenBank/DDBJ databases">
        <authorList>
            <consortium name="Genoscope - CEA"/>
            <person name="William W."/>
        </authorList>
    </citation>
    <scope>NUCLEOTIDE SEQUENCE</scope>
</reference>